<dbReference type="GO" id="GO:0004843">
    <property type="term" value="F:cysteine-type deubiquitinase activity"/>
    <property type="evidence" value="ECO:0007669"/>
    <property type="project" value="UniProtKB-EC"/>
</dbReference>
<dbReference type="MEROPS" id="C86.A01"/>
<dbReference type="InterPro" id="IPR033865">
    <property type="entry name" value="Ataxin-3"/>
</dbReference>
<dbReference type="InterPro" id="IPR006155">
    <property type="entry name" value="Josephin"/>
</dbReference>
<evidence type="ECO:0000256" key="3">
    <source>
        <dbReference type="ARBA" id="ARBA00012759"/>
    </source>
</evidence>
<evidence type="ECO:0000256" key="2">
    <source>
        <dbReference type="ARBA" id="ARBA00004123"/>
    </source>
</evidence>
<evidence type="ECO:0000256" key="11">
    <source>
        <dbReference type="PIRSR" id="PIRSR633865-1"/>
    </source>
</evidence>
<keyword evidence="10" id="KW-0539">Nucleus</keyword>
<evidence type="ECO:0000256" key="12">
    <source>
        <dbReference type="PROSITE-ProRule" id="PRU00331"/>
    </source>
</evidence>
<dbReference type="PANTHER" id="PTHR14159:SF0">
    <property type="entry name" value="ATAXIN-3-RELATED"/>
    <property type="match status" value="1"/>
</dbReference>
<accession>A0A0D2MQR5</accession>
<dbReference type="InterPro" id="IPR003903">
    <property type="entry name" value="UIM_dom"/>
</dbReference>
<feature type="active site" evidence="11 12">
    <location>
        <position position="129"/>
    </location>
</feature>
<dbReference type="SUPFAM" id="SSF54236">
    <property type="entry name" value="Ubiquitin-like"/>
    <property type="match status" value="1"/>
</dbReference>
<sequence>MWLYHEKQVIQAAGLPPALVAALCGVHCVNALLQGHYFSELDLAAIAQELDRLEAEVLGGEGLGEGEHGNLDDSGMFSSQVLSKALELWQLQIVPYKSQAIREQAGFDPVNEEHWYTLRRVEGAWWNLNSLLPAPEPLSDFYLAAYLDSLVDQGYSIFVVRGKLPAPQLPPEAGEAAGGAGRWLTPEEARQATKDAATTRQRGKAHNAIETALSRAAQQGGTLTLQPRKRAADAMLGGAGGEGGSGGADEDPELAAALAASLADHMAASQGGASGSGGTGRRGSGSQGFNGDGGLAVGVGVGGGAGAGSLGRGGSGGVEDDEDYDLAAALAASMEDQQAHGGGGGDGTDGAGTAAAAAAVEGAPSQSAAGAAEPVVAVPDEPEEGAVGVLTIALRLHDRVVTRRWRATDTVDQLRAFAALQLGATAPRGGLAGGGGSQVALSTQFPRRTLEDGAAALGDAGVEDRSLLNVST</sequence>
<dbReference type="Gene3D" id="3.10.20.90">
    <property type="entry name" value="Phosphatidylinositol 3-kinase Catalytic Subunit, Chain A, domain 1"/>
    <property type="match status" value="1"/>
</dbReference>
<name>A0A0D2MQR5_9CHLO</name>
<comment type="catalytic activity">
    <reaction evidence="1">
        <text>Thiol-dependent hydrolysis of ester, thioester, amide, peptide and isopeptide bonds formed by the C-terminal Gly of ubiquitin (a 76-residue protein attached to proteins as an intracellular targeting signal).</text>
        <dbReference type="EC" id="3.4.19.12"/>
    </reaction>
</comment>
<dbReference type="PANTHER" id="PTHR14159">
    <property type="entry name" value="ATAXIN-3-RELATED"/>
    <property type="match status" value="1"/>
</dbReference>
<organism evidence="15 16">
    <name type="scientific">Monoraphidium neglectum</name>
    <dbReference type="NCBI Taxonomy" id="145388"/>
    <lineage>
        <taxon>Eukaryota</taxon>
        <taxon>Viridiplantae</taxon>
        <taxon>Chlorophyta</taxon>
        <taxon>core chlorophytes</taxon>
        <taxon>Chlorophyceae</taxon>
        <taxon>CS clade</taxon>
        <taxon>Sphaeropleales</taxon>
        <taxon>Selenastraceae</taxon>
        <taxon>Monoraphidium</taxon>
    </lineage>
</organism>
<dbReference type="EMBL" id="KK102768">
    <property type="protein sequence ID" value="KIY96965.1"/>
    <property type="molecule type" value="Genomic_DNA"/>
</dbReference>
<keyword evidence="8" id="KW-0805">Transcription regulation</keyword>
<evidence type="ECO:0000256" key="4">
    <source>
        <dbReference type="ARBA" id="ARBA00022670"/>
    </source>
</evidence>
<proteinExistence type="predicted"/>
<dbReference type="InterPro" id="IPR029071">
    <property type="entry name" value="Ubiquitin-like_domsf"/>
</dbReference>
<dbReference type="Pfam" id="PF02809">
    <property type="entry name" value="UIM"/>
    <property type="match status" value="2"/>
</dbReference>
<dbReference type="GO" id="GO:0005634">
    <property type="term" value="C:nucleus"/>
    <property type="evidence" value="ECO:0007669"/>
    <property type="project" value="UniProtKB-SubCell"/>
</dbReference>
<reference evidence="15 16" key="1">
    <citation type="journal article" date="2013" name="BMC Genomics">
        <title>Reconstruction of the lipid metabolism for the microalga Monoraphidium neglectum from its genome sequence reveals characteristics suitable for biofuel production.</title>
        <authorList>
            <person name="Bogen C."/>
            <person name="Al-Dilaimi A."/>
            <person name="Albersmeier A."/>
            <person name="Wichmann J."/>
            <person name="Grundmann M."/>
            <person name="Rupp O."/>
            <person name="Lauersen K.J."/>
            <person name="Blifernez-Klassen O."/>
            <person name="Kalinowski J."/>
            <person name="Goesmann A."/>
            <person name="Mussgnug J.H."/>
            <person name="Kruse O."/>
        </authorList>
    </citation>
    <scope>NUCLEOTIDE SEQUENCE [LARGE SCALE GENOMIC DNA]</scope>
    <source>
        <strain evidence="15 16">SAG 48.87</strain>
    </source>
</reference>
<dbReference type="STRING" id="145388.A0A0D2MQR5"/>
<feature type="compositionally biased region" description="Gly residues" evidence="13">
    <location>
        <begin position="272"/>
        <end position="291"/>
    </location>
</feature>
<gene>
    <name evidence="15" type="ORF">MNEG_10996</name>
</gene>
<evidence type="ECO:0000256" key="9">
    <source>
        <dbReference type="ARBA" id="ARBA00023163"/>
    </source>
</evidence>
<dbReference type="Pfam" id="PF02099">
    <property type="entry name" value="Josephin"/>
    <property type="match status" value="1"/>
</dbReference>
<evidence type="ECO:0000256" key="13">
    <source>
        <dbReference type="SAM" id="MobiDB-lite"/>
    </source>
</evidence>
<feature type="region of interest" description="Disordered" evidence="13">
    <location>
        <begin position="268"/>
        <end position="291"/>
    </location>
</feature>
<dbReference type="GeneID" id="25728214"/>
<evidence type="ECO:0000256" key="10">
    <source>
        <dbReference type="ARBA" id="ARBA00023242"/>
    </source>
</evidence>
<evidence type="ECO:0000313" key="16">
    <source>
        <dbReference type="Proteomes" id="UP000054498"/>
    </source>
</evidence>
<feature type="active site" evidence="12">
    <location>
        <position position="24"/>
    </location>
</feature>
<dbReference type="KEGG" id="mng:MNEG_10996"/>
<keyword evidence="5" id="KW-0833">Ubl conjugation pathway</keyword>
<evidence type="ECO:0000256" key="5">
    <source>
        <dbReference type="ARBA" id="ARBA00022786"/>
    </source>
</evidence>
<dbReference type="AlphaFoldDB" id="A0A0D2MQR5"/>
<dbReference type="GO" id="GO:0016579">
    <property type="term" value="P:protein deubiquitination"/>
    <property type="evidence" value="ECO:0007669"/>
    <property type="project" value="InterPro"/>
</dbReference>
<feature type="domain" description="Josephin" evidence="14">
    <location>
        <begin position="11"/>
        <end position="175"/>
    </location>
</feature>
<dbReference type="PROSITE" id="PS50957">
    <property type="entry name" value="JOSEPHIN"/>
    <property type="match status" value="1"/>
</dbReference>
<keyword evidence="7" id="KW-0788">Thiol protease</keyword>
<dbReference type="EC" id="3.4.19.12" evidence="3"/>
<feature type="active site" evidence="12">
    <location>
        <position position="114"/>
    </location>
</feature>
<evidence type="ECO:0000256" key="1">
    <source>
        <dbReference type="ARBA" id="ARBA00000707"/>
    </source>
</evidence>
<dbReference type="Proteomes" id="UP000054498">
    <property type="component" value="Unassembled WGS sequence"/>
</dbReference>
<feature type="compositionally biased region" description="Gly residues" evidence="13">
    <location>
        <begin position="340"/>
        <end position="350"/>
    </location>
</feature>
<dbReference type="OrthoDB" id="10063692at2759"/>
<dbReference type="RefSeq" id="XP_013895985.1">
    <property type="nucleotide sequence ID" value="XM_014040531.1"/>
</dbReference>
<dbReference type="Gene3D" id="3.90.70.40">
    <property type="match status" value="1"/>
</dbReference>
<evidence type="ECO:0000256" key="6">
    <source>
        <dbReference type="ARBA" id="ARBA00022801"/>
    </source>
</evidence>
<feature type="active site" description="Proton acceptor" evidence="11">
    <location>
        <position position="114"/>
    </location>
</feature>
<keyword evidence="6 12" id="KW-0378">Hydrolase</keyword>
<dbReference type="SMART" id="SM00726">
    <property type="entry name" value="UIM"/>
    <property type="match status" value="2"/>
</dbReference>
<dbReference type="GO" id="GO:0006508">
    <property type="term" value="P:proteolysis"/>
    <property type="evidence" value="ECO:0007669"/>
    <property type="project" value="UniProtKB-KW"/>
</dbReference>
<protein>
    <recommendedName>
        <fullName evidence="3">ubiquitinyl hydrolase 1</fullName>
        <ecNumber evidence="3">3.4.19.12</ecNumber>
    </recommendedName>
</protein>
<evidence type="ECO:0000256" key="8">
    <source>
        <dbReference type="ARBA" id="ARBA00023015"/>
    </source>
</evidence>
<comment type="subcellular location">
    <subcellularLocation>
        <location evidence="2">Nucleus</location>
    </subcellularLocation>
</comment>
<evidence type="ECO:0000313" key="15">
    <source>
        <dbReference type="EMBL" id="KIY96965.1"/>
    </source>
</evidence>
<evidence type="ECO:0000259" key="14">
    <source>
        <dbReference type="PROSITE" id="PS50957"/>
    </source>
</evidence>
<dbReference type="SMART" id="SM01246">
    <property type="entry name" value="Josephin"/>
    <property type="match status" value="1"/>
</dbReference>
<feature type="active site" description="Nucleophile" evidence="11">
    <location>
        <position position="24"/>
    </location>
</feature>
<evidence type="ECO:0000256" key="7">
    <source>
        <dbReference type="ARBA" id="ARBA00022807"/>
    </source>
</evidence>
<keyword evidence="9" id="KW-0804">Transcription</keyword>
<dbReference type="Gene3D" id="1.10.287.10">
    <property type="entry name" value="S15/NS1, RNA-binding"/>
    <property type="match status" value="1"/>
</dbReference>
<feature type="region of interest" description="Disordered" evidence="13">
    <location>
        <begin position="335"/>
        <end position="359"/>
    </location>
</feature>
<keyword evidence="16" id="KW-1185">Reference proteome</keyword>
<keyword evidence="4" id="KW-0645">Protease</keyword>